<dbReference type="EMBL" id="CAUOFW020002369">
    <property type="protein sequence ID" value="CAK9153284.1"/>
    <property type="molecule type" value="Genomic_DNA"/>
</dbReference>
<evidence type="ECO:0000313" key="6">
    <source>
        <dbReference type="Proteomes" id="UP001642360"/>
    </source>
</evidence>
<reference evidence="5 6" key="1">
    <citation type="submission" date="2024-02" db="EMBL/GenBank/DDBJ databases">
        <authorList>
            <person name="Vignale AGUSTIN F."/>
            <person name="Sosa J E."/>
            <person name="Modenutti C."/>
        </authorList>
    </citation>
    <scope>NUCLEOTIDE SEQUENCE [LARGE SCALE GENOMIC DNA]</scope>
</reference>
<sequence length="81" mass="9429">MMTTARPTWALAKGGNEQCGTRIFGPPQKYCSRDSASHTTLKPRKEGRDTHEELQRRNLREKLQDHERRHFSSKDKAFMGK</sequence>
<dbReference type="PANTHER" id="PTHR12718">
    <property type="entry name" value="CELL CYCLE CONTROL PROTEIN CWF15"/>
    <property type="match status" value="1"/>
</dbReference>
<dbReference type="PANTHER" id="PTHR12718:SF2">
    <property type="entry name" value="SPLICEOSOME-ASSOCIATED PROTEIN CWC15 HOMOLOG"/>
    <property type="match status" value="1"/>
</dbReference>
<feature type="region of interest" description="Disordered" evidence="4">
    <location>
        <begin position="26"/>
        <end position="81"/>
    </location>
</feature>
<evidence type="ECO:0000256" key="3">
    <source>
        <dbReference type="ARBA" id="ARBA00023187"/>
    </source>
</evidence>
<name>A0ABC8S7W3_9AQUA</name>
<evidence type="ECO:0000256" key="2">
    <source>
        <dbReference type="ARBA" id="ARBA00022664"/>
    </source>
</evidence>
<accession>A0ABC8S7W3</accession>
<keyword evidence="6" id="KW-1185">Reference proteome</keyword>
<evidence type="ECO:0000256" key="4">
    <source>
        <dbReference type="SAM" id="MobiDB-lite"/>
    </source>
</evidence>
<comment type="caution">
    <text evidence="5">The sequence shown here is derived from an EMBL/GenBank/DDBJ whole genome shotgun (WGS) entry which is preliminary data.</text>
</comment>
<gene>
    <name evidence="5" type="ORF">ILEXP_LOCUS21525</name>
</gene>
<dbReference type="Proteomes" id="UP001642360">
    <property type="component" value="Unassembled WGS sequence"/>
</dbReference>
<dbReference type="Pfam" id="PF04889">
    <property type="entry name" value="Cwf_Cwc_15"/>
    <property type="match status" value="1"/>
</dbReference>
<evidence type="ECO:0000313" key="5">
    <source>
        <dbReference type="EMBL" id="CAK9153284.1"/>
    </source>
</evidence>
<keyword evidence="2" id="KW-0507">mRNA processing</keyword>
<feature type="compositionally biased region" description="Basic and acidic residues" evidence="4">
    <location>
        <begin position="43"/>
        <end position="81"/>
    </location>
</feature>
<organism evidence="5 6">
    <name type="scientific">Ilex paraguariensis</name>
    <name type="common">yerba mate</name>
    <dbReference type="NCBI Taxonomy" id="185542"/>
    <lineage>
        <taxon>Eukaryota</taxon>
        <taxon>Viridiplantae</taxon>
        <taxon>Streptophyta</taxon>
        <taxon>Embryophyta</taxon>
        <taxon>Tracheophyta</taxon>
        <taxon>Spermatophyta</taxon>
        <taxon>Magnoliopsida</taxon>
        <taxon>eudicotyledons</taxon>
        <taxon>Gunneridae</taxon>
        <taxon>Pentapetalae</taxon>
        <taxon>asterids</taxon>
        <taxon>campanulids</taxon>
        <taxon>Aquifoliales</taxon>
        <taxon>Aquifoliaceae</taxon>
        <taxon>Ilex</taxon>
    </lineage>
</organism>
<dbReference type="GO" id="GO:0006397">
    <property type="term" value="P:mRNA processing"/>
    <property type="evidence" value="ECO:0007669"/>
    <property type="project" value="UniProtKB-KW"/>
</dbReference>
<evidence type="ECO:0000256" key="1">
    <source>
        <dbReference type="ARBA" id="ARBA00006644"/>
    </source>
</evidence>
<comment type="similarity">
    <text evidence="1">Belongs to the CWC15 family.</text>
</comment>
<proteinExistence type="inferred from homology"/>
<dbReference type="GO" id="GO:0008380">
    <property type="term" value="P:RNA splicing"/>
    <property type="evidence" value="ECO:0007669"/>
    <property type="project" value="UniProtKB-KW"/>
</dbReference>
<dbReference type="InterPro" id="IPR006973">
    <property type="entry name" value="Cwf_Cwc_15"/>
</dbReference>
<keyword evidence="3" id="KW-0508">mRNA splicing</keyword>
<dbReference type="AlphaFoldDB" id="A0ABC8S7W3"/>
<protein>
    <submittedName>
        <fullName evidence="5">Uncharacterized protein</fullName>
    </submittedName>
</protein>